<organism evidence="1 2">
    <name type="scientific">Flavonifractor plautii ATCC 29863</name>
    <dbReference type="NCBI Taxonomy" id="411475"/>
    <lineage>
        <taxon>Bacteria</taxon>
        <taxon>Bacillati</taxon>
        <taxon>Bacillota</taxon>
        <taxon>Clostridia</taxon>
        <taxon>Eubacteriales</taxon>
        <taxon>Oscillospiraceae</taxon>
        <taxon>Flavonifractor</taxon>
    </lineage>
</organism>
<dbReference type="HOGENOM" id="CLU_1765324_0_0_9"/>
<dbReference type="Proteomes" id="UP000004459">
    <property type="component" value="Unassembled WGS sequence"/>
</dbReference>
<sequence>MYYQFDRCGRYLTLTQEDCRAITEWINEYFVGGSAPFPLSGEIPAADYRFVVDYNTDVEFVDNRDLKAPGEMAKYNQETNAARNKEKGKKKVQERFSAACGAVKIGDTLTTNQLVEMGYTDDKARKRLVDNGVLKRIKRGYYLVLSV</sequence>
<gene>
    <name evidence="1" type="ORF">HMPREF0372_03210</name>
</gene>
<comment type="caution">
    <text evidence="1">The sequence shown here is derived from an EMBL/GenBank/DDBJ whole genome shotgun (WGS) entry which is preliminary data.</text>
</comment>
<name>G9YUJ6_FLAPL</name>
<proteinExistence type="predicted"/>
<dbReference type="EMBL" id="AGCK01000258">
    <property type="protein sequence ID" value="EHM42259.1"/>
    <property type="molecule type" value="Genomic_DNA"/>
</dbReference>
<dbReference type="RefSeq" id="WP_007493628.1">
    <property type="nucleotide sequence ID" value="NZ_JH417819.1"/>
</dbReference>
<dbReference type="PATRIC" id="fig|411475.3.peg.2773"/>
<reference evidence="1 2" key="1">
    <citation type="submission" date="2011-08" db="EMBL/GenBank/DDBJ databases">
        <authorList>
            <person name="Weinstock G."/>
            <person name="Sodergren E."/>
            <person name="Clifton S."/>
            <person name="Fulton L."/>
            <person name="Fulton B."/>
            <person name="Courtney L."/>
            <person name="Fronick C."/>
            <person name="Harrison M."/>
            <person name="Strong C."/>
            <person name="Farmer C."/>
            <person name="Delahaunty K."/>
            <person name="Markovic C."/>
            <person name="Hall O."/>
            <person name="Minx P."/>
            <person name="Tomlinson C."/>
            <person name="Mitreva M."/>
            <person name="Hou S."/>
            <person name="Chen J."/>
            <person name="Wollam A."/>
            <person name="Pepin K.H."/>
            <person name="Johnson M."/>
            <person name="Bhonagiri V."/>
            <person name="Zhang X."/>
            <person name="Suruliraj S."/>
            <person name="Warren W."/>
            <person name="Chinwalla A."/>
            <person name="Mardis E.R."/>
            <person name="Wilson R.K."/>
        </authorList>
    </citation>
    <scope>NUCLEOTIDE SEQUENCE [LARGE SCALE GENOMIC DNA]</scope>
    <source>
        <strain evidence="1 2">ATCC 29863</strain>
    </source>
</reference>
<dbReference type="AlphaFoldDB" id="G9YUJ6"/>
<protein>
    <submittedName>
        <fullName evidence="1">Uncharacterized protein</fullName>
    </submittedName>
</protein>
<evidence type="ECO:0000313" key="1">
    <source>
        <dbReference type="EMBL" id="EHM42259.1"/>
    </source>
</evidence>
<dbReference type="GeneID" id="63972252"/>
<evidence type="ECO:0000313" key="2">
    <source>
        <dbReference type="Proteomes" id="UP000004459"/>
    </source>
</evidence>
<accession>G9YUJ6</accession>